<evidence type="ECO:0000256" key="1">
    <source>
        <dbReference type="ARBA" id="ARBA00004382"/>
    </source>
</evidence>
<dbReference type="SUPFAM" id="SSF109998">
    <property type="entry name" value="Triger factor/SurA peptide-binding domain-like"/>
    <property type="match status" value="1"/>
</dbReference>
<dbReference type="InterPro" id="IPR023058">
    <property type="entry name" value="PPIase_PpiC_CS"/>
</dbReference>
<dbReference type="Proteomes" id="UP000306585">
    <property type="component" value="Unassembled WGS sequence"/>
</dbReference>
<sequence>MLESMRNHAQSWMAKLILGGIALSFVLWGVGDYFLGGKIEPIATVDGKPVSAAEFSQAYERQLNAYRAMLGKQYSSELMASIGVKSSTLQTLINRRIMLDQAHKLGLAAPEAVVLATVHSDPNFQSASGFDVQRYHILTRNMGFSSAQDYENDLRLNIMVDALQRAIVDSVPVSEAEIRERFNQAYEQRVLAAIVVDPATQLDKVSVDEAQAKSWYEAHKQDYRSPLRIKAEAVVIDPRRLAEDIKVDDADLQKAFEERKADLAQPEERKARHILIKVASDATDVQRAAARKKIEAAQARIKAGEDFSAVAKAVSEDSSASEGGDLGWFKEGAMVAAFNDAVFSMDKGTVSDVVETPFGYHLIRLDDIRPAHEAVFDEVKDSLRLELLKSRSNEEAYKLSQDLDEAIGMEGSLKSAANSLNMKLVTSKSVSQEEAQDDPLLADPEIAAKAFSTLPGQAVEIIETRDGRYVALDVVERTEPDVLPYESVARRVMTDARLDAAANRARDIADEIRKSSGKSLDELAQAYGQAKYISKPLRSSGQGDSASWLTQSLLQASFAVGADAWVEKAVRIPQGFAAVHVQQVIPASEDEYNKQALRIRDEVAKSKGSARFARWLASVRDHYEIHVNAQELDRFK</sequence>
<dbReference type="InterPro" id="IPR052029">
    <property type="entry name" value="PpiD_chaperone"/>
</dbReference>
<dbReference type="InterPro" id="IPR000297">
    <property type="entry name" value="PPIase_PpiC"/>
</dbReference>
<keyword evidence="2" id="KW-1003">Cell membrane</keyword>
<dbReference type="PANTHER" id="PTHR47529">
    <property type="entry name" value="PEPTIDYL-PROLYL CIS-TRANS ISOMERASE D"/>
    <property type="match status" value="1"/>
</dbReference>
<feature type="transmembrane region" description="Helical" evidence="12">
    <location>
        <begin position="12"/>
        <end position="31"/>
    </location>
</feature>
<dbReference type="Pfam" id="PF13616">
    <property type="entry name" value="Rotamase_3"/>
    <property type="match status" value="1"/>
</dbReference>
<keyword evidence="5 12" id="KW-1133">Transmembrane helix</keyword>
<gene>
    <name evidence="14" type="ORF">FEF65_09985</name>
</gene>
<keyword evidence="15" id="KW-1185">Reference proteome</keyword>
<proteinExistence type="inferred from homology"/>
<dbReference type="Gene3D" id="3.10.50.40">
    <property type="match status" value="1"/>
</dbReference>
<reference evidence="14 15" key="1">
    <citation type="journal article" date="2019" name="Appl. Environ. Microbiol.">
        <title>Environmental Evidence and Genomic Insight of Iron-oxidizing Bacteria Preference Towards More Corrosion Resistant Stainless Steel at Higher Salinities.</title>
        <authorList>
            <person name="Garrison C.E."/>
            <person name="Price K.A."/>
            <person name="Field E.K."/>
        </authorList>
    </citation>
    <scope>NUCLEOTIDE SEQUENCE [LARGE SCALE GENOMIC DNA]</scope>
    <source>
        <strain evidence="14 15">P3</strain>
    </source>
</reference>
<dbReference type="GO" id="GO:0005886">
    <property type="term" value="C:plasma membrane"/>
    <property type="evidence" value="ECO:0007669"/>
    <property type="project" value="UniProtKB-SubCell"/>
</dbReference>
<evidence type="ECO:0000256" key="10">
    <source>
        <dbReference type="ARBA" id="ARBA00042775"/>
    </source>
</evidence>
<dbReference type="Gene3D" id="1.10.4030.10">
    <property type="entry name" value="Porin chaperone SurA, peptide-binding domain"/>
    <property type="match status" value="1"/>
</dbReference>
<feature type="domain" description="PpiC" evidence="13">
    <location>
        <begin position="266"/>
        <end position="367"/>
    </location>
</feature>
<dbReference type="PROSITE" id="PS50198">
    <property type="entry name" value="PPIC_PPIASE_2"/>
    <property type="match status" value="1"/>
</dbReference>
<protein>
    <recommendedName>
        <fullName evidence="9">Periplasmic chaperone PpiD</fullName>
    </recommendedName>
    <alternativeName>
        <fullName evidence="10">Periplasmic folding chaperone</fullName>
    </alternativeName>
</protein>
<comment type="caution">
    <text evidence="14">The sequence shown here is derived from an EMBL/GenBank/DDBJ whole genome shotgun (WGS) entry which is preliminary data.</text>
</comment>
<keyword evidence="3" id="KW-0997">Cell inner membrane</keyword>
<evidence type="ECO:0000256" key="7">
    <source>
        <dbReference type="ARBA" id="ARBA00023186"/>
    </source>
</evidence>
<dbReference type="RefSeq" id="WP_138239669.1">
    <property type="nucleotide sequence ID" value="NZ_VBRY01000009.1"/>
</dbReference>
<accession>A0A5R9GL88</accession>
<evidence type="ECO:0000256" key="12">
    <source>
        <dbReference type="SAM" id="Phobius"/>
    </source>
</evidence>
<keyword evidence="7" id="KW-0143">Chaperone</keyword>
<organism evidence="14 15">
    <name type="scientific">Mariprofundus erugo</name>
    <dbReference type="NCBI Taxonomy" id="2528639"/>
    <lineage>
        <taxon>Bacteria</taxon>
        <taxon>Pseudomonadati</taxon>
        <taxon>Pseudomonadota</taxon>
        <taxon>Candidatius Mariprofundia</taxon>
        <taxon>Mariprofundales</taxon>
        <taxon>Mariprofundaceae</taxon>
        <taxon>Mariprofundus</taxon>
    </lineage>
</organism>
<evidence type="ECO:0000313" key="14">
    <source>
        <dbReference type="EMBL" id="TLS66488.1"/>
    </source>
</evidence>
<dbReference type="Pfam" id="PF13624">
    <property type="entry name" value="SurA_N_3"/>
    <property type="match status" value="1"/>
</dbReference>
<keyword evidence="11 14" id="KW-0413">Isomerase</keyword>
<keyword evidence="4 12" id="KW-0812">Transmembrane</keyword>
<dbReference type="SUPFAM" id="SSF54534">
    <property type="entry name" value="FKBP-like"/>
    <property type="match status" value="1"/>
</dbReference>
<dbReference type="GO" id="GO:0003755">
    <property type="term" value="F:peptidyl-prolyl cis-trans isomerase activity"/>
    <property type="evidence" value="ECO:0007669"/>
    <property type="project" value="UniProtKB-KW"/>
</dbReference>
<keyword evidence="11" id="KW-0697">Rotamase</keyword>
<dbReference type="EMBL" id="VBRY01000009">
    <property type="protein sequence ID" value="TLS66488.1"/>
    <property type="molecule type" value="Genomic_DNA"/>
</dbReference>
<dbReference type="AlphaFoldDB" id="A0A5R9GL88"/>
<evidence type="ECO:0000256" key="4">
    <source>
        <dbReference type="ARBA" id="ARBA00022692"/>
    </source>
</evidence>
<dbReference type="InterPro" id="IPR046357">
    <property type="entry name" value="PPIase_dom_sf"/>
</dbReference>
<dbReference type="PANTHER" id="PTHR47529:SF1">
    <property type="entry name" value="PERIPLASMIC CHAPERONE PPID"/>
    <property type="match status" value="1"/>
</dbReference>
<evidence type="ECO:0000259" key="13">
    <source>
        <dbReference type="PROSITE" id="PS50198"/>
    </source>
</evidence>
<evidence type="ECO:0000256" key="9">
    <source>
        <dbReference type="ARBA" id="ARBA00040743"/>
    </source>
</evidence>
<evidence type="ECO:0000256" key="11">
    <source>
        <dbReference type="PROSITE-ProRule" id="PRU00278"/>
    </source>
</evidence>
<evidence type="ECO:0000313" key="15">
    <source>
        <dbReference type="Proteomes" id="UP000306585"/>
    </source>
</evidence>
<comment type="subcellular location">
    <subcellularLocation>
        <location evidence="1">Cell inner membrane</location>
        <topology evidence="1">Single-pass type II membrane protein</topology>
        <orientation evidence="1">Periplasmic side</orientation>
    </subcellularLocation>
</comment>
<name>A0A5R9GL88_9PROT</name>
<evidence type="ECO:0000256" key="6">
    <source>
        <dbReference type="ARBA" id="ARBA00023136"/>
    </source>
</evidence>
<evidence type="ECO:0000256" key="5">
    <source>
        <dbReference type="ARBA" id="ARBA00022989"/>
    </source>
</evidence>
<dbReference type="PROSITE" id="PS01096">
    <property type="entry name" value="PPIC_PPIASE_1"/>
    <property type="match status" value="1"/>
</dbReference>
<keyword evidence="6 12" id="KW-0472">Membrane</keyword>
<comment type="similarity">
    <text evidence="8">Belongs to the PpiD chaperone family.</text>
</comment>
<evidence type="ECO:0000256" key="2">
    <source>
        <dbReference type="ARBA" id="ARBA00022475"/>
    </source>
</evidence>
<evidence type="ECO:0000256" key="3">
    <source>
        <dbReference type="ARBA" id="ARBA00022519"/>
    </source>
</evidence>
<dbReference type="InterPro" id="IPR027304">
    <property type="entry name" value="Trigger_fact/SurA_dom_sf"/>
</dbReference>
<evidence type="ECO:0000256" key="8">
    <source>
        <dbReference type="ARBA" id="ARBA00038408"/>
    </source>
</evidence>